<evidence type="ECO:0000313" key="1">
    <source>
        <dbReference type="EMBL" id="KWT72384.1"/>
    </source>
</evidence>
<sequence>MDGVRNQSASAACSFGKAAGYVEMAVIGNRIPFELVHPKSYKTHFRIPSSPDRKTRKANARETAARLLPQVREHFAKTNDDAKAEAALLALYARNVLCAASK</sequence>
<dbReference type="GO" id="GO:0003676">
    <property type="term" value="F:nucleic acid binding"/>
    <property type="evidence" value="ECO:0007669"/>
    <property type="project" value="InterPro"/>
</dbReference>
<dbReference type="Gene3D" id="3.30.420.10">
    <property type="entry name" value="Ribonuclease H-like superfamily/Ribonuclease H"/>
    <property type="match status" value="1"/>
</dbReference>
<reference evidence="1 2" key="1">
    <citation type="submission" date="2015-10" db="EMBL/GenBank/DDBJ databases">
        <title>Transcriptomic analysis of a linuron degrading triple-species bacterial consortium.</title>
        <authorList>
            <person name="Albers P."/>
        </authorList>
    </citation>
    <scope>NUCLEOTIDE SEQUENCE [LARGE SCALE GENOMIC DNA]</scope>
    <source>
        <strain evidence="1 2">WDL6</strain>
    </source>
</reference>
<dbReference type="EMBL" id="LMTR01000012">
    <property type="protein sequence ID" value="KWT72384.1"/>
    <property type="molecule type" value="Genomic_DNA"/>
</dbReference>
<evidence type="ECO:0000313" key="2">
    <source>
        <dbReference type="Proteomes" id="UP000059074"/>
    </source>
</evidence>
<comment type="caution">
    <text evidence="1">The sequence shown here is derived from an EMBL/GenBank/DDBJ whole genome shotgun (WGS) entry which is preliminary data.</text>
</comment>
<dbReference type="Proteomes" id="UP000059074">
    <property type="component" value="Unassembled WGS sequence"/>
</dbReference>
<keyword evidence="2" id="KW-1185">Reference proteome</keyword>
<dbReference type="STRING" id="121290.APY04_0178"/>
<gene>
    <name evidence="1" type="ORF">APY04_0178</name>
</gene>
<accession>A0A109BP84</accession>
<dbReference type="PATRIC" id="fig|121290.4.peg.1559"/>
<name>A0A109BP84_HYPSL</name>
<dbReference type="AlphaFoldDB" id="A0A109BP84"/>
<protein>
    <submittedName>
        <fullName evidence="1">Uncharacterized protein</fullName>
    </submittedName>
</protein>
<organism evidence="1 2">
    <name type="scientific">Hyphomicrobium sulfonivorans</name>
    <dbReference type="NCBI Taxonomy" id="121290"/>
    <lineage>
        <taxon>Bacteria</taxon>
        <taxon>Pseudomonadati</taxon>
        <taxon>Pseudomonadota</taxon>
        <taxon>Alphaproteobacteria</taxon>
        <taxon>Hyphomicrobiales</taxon>
        <taxon>Hyphomicrobiaceae</taxon>
        <taxon>Hyphomicrobium</taxon>
    </lineage>
</organism>
<proteinExistence type="predicted"/>
<dbReference type="InterPro" id="IPR036397">
    <property type="entry name" value="RNaseH_sf"/>
</dbReference>